<dbReference type="EMBL" id="AQGV01000015">
    <property type="protein sequence ID" value="MBE0370794.1"/>
    <property type="molecule type" value="Genomic_DNA"/>
</dbReference>
<accession>A0ABR9EIP2</accession>
<dbReference type="PANTHER" id="PTHR35936">
    <property type="entry name" value="MEMBRANE-BOUND LYTIC MUREIN TRANSGLYCOSYLASE F"/>
    <property type="match status" value="1"/>
</dbReference>
<dbReference type="PANTHER" id="PTHR35936:SF17">
    <property type="entry name" value="ARGININE-BINDING EXTRACELLULAR PROTEIN ARTP"/>
    <property type="match status" value="1"/>
</dbReference>
<evidence type="ECO:0000313" key="2">
    <source>
        <dbReference type="EMBL" id="MBE0370794.1"/>
    </source>
</evidence>
<comment type="similarity">
    <text evidence="1">Belongs to the bacterial solute-binding protein 3 family.</text>
</comment>
<sequence>MKYLFVLLLIMSKPHAQEYHFASINYLIEQEIGRVILSEVYNELGIKITISPLPGKRAQHEARTGLKDGEIMRIYSYGKETPSTIRVPTPYYYLETMAFVRINSNIDIKTPKDLNQYRIVKVRGVKHTQNITKGMPHVTDMNSTKQLMRLVSAGLADVALTNTLDGLVMLEQLNITNVIPSPQSLDRQSLYHYVHQSLAHLVPEVDQKIIEMKQSGKLDALILKAENQIIRNYGSDAK</sequence>
<keyword evidence="3" id="KW-1185">Reference proteome</keyword>
<dbReference type="Gene3D" id="3.40.190.10">
    <property type="entry name" value="Periplasmic binding protein-like II"/>
    <property type="match status" value="2"/>
</dbReference>
<gene>
    <name evidence="2" type="ORF">PAUR_b0895</name>
</gene>
<evidence type="ECO:0000313" key="3">
    <source>
        <dbReference type="Proteomes" id="UP000615755"/>
    </source>
</evidence>
<dbReference type="SUPFAM" id="SSF53850">
    <property type="entry name" value="Periplasmic binding protein-like II"/>
    <property type="match status" value="1"/>
</dbReference>
<dbReference type="RefSeq" id="WP_192509842.1">
    <property type="nucleotide sequence ID" value="NZ_AQGV01000015.1"/>
</dbReference>
<protein>
    <recommendedName>
        <fullName evidence="4">Solute-binding protein family 3/N-terminal domain-containing protein</fullName>
    </recommendedName>
</protein>
<name>A0ABR9EIP2_9GAMM</name>
<reference evidence="2 3" key="1">
    <citation type="submission" date="2015-03" db="EMBL/GenBank/DDBJ databases">
        <title>Genome sequence of Pseudoalteromonas aurantia.</title>
        <authorList>
            <person name="Xie B.-B."/>
            <person name="Rong J.-C."/>
            <person name="Qin Q.-L."/>
            <person name="Zhang Y.-Z."/>
        </authorList>
    </citation>
    <scope>NUCLEOTIDE SEQUENCE [LARGE SCALE GENOMIC DNA]</scope>
    <source>
        <strain evidence="2 3">208</strain>
    </source>
</reference>
<dbReference type="Proteomes" id="UP000615755">
    <property type="component" value="Unassembled WGS sequence"/>
</dbReference>
<comment type="caution">
    <text evidence="2">The sequence shown here is derived from an EMBL/GenBank/DDBJ whole genome shotgun (WGS) entry which is preliminary data.</text>
</comment>
<proteinExistence type="inferred from homology"/>
<organism evidence="2 3">
    <name type="scientific">Pseudoalteromonas aurantia 208</name>
    <dbReference type="NCBI Taxonomy" id="1314867"/>
    <lineage>
        <taxon>Bacteria</taxon>
        <taxon>Pseudomonadati</taxon>
        <taxon>Pseudomonadota</taxon>
        <taxon>Gammaproteobacteria</taxon>
        <taxon>Alteromonadales</taxon>
        <taxon>Pseudoalteromonadaceae</taxon>
        <taxon>Pseudoalteromonas</taxon>
    </lineage>
</organism>
<evidence type="ECO:0008006" key="4">
    <source>
        <dbReference type="Google" id="ProtNLM"/>
    </source>
</evidence>
<evidence type="ECO:0000256" key="1">
    <source>
        <dbReference type="ARBA" id="ARBA00010333"/>
    </source>
</evidence>